<reference evidence="2" key="1">
    <citation type="submission" date="2013-05" db="EMBL/GenBank/DDBJ databases">
        <title>Draft genome sequences of six wheat associated Fusarium spp. isolates.</title>
        <authorList>
            <person name="Moolhuijzen P.M."/>
            <person name="Manners J.M."/>
            <person name="Wilcox S."/>
            <person name="Bellgard M.I."/>
            <person name="Gardiner D.M."/>
        </authorList>
    </citation>
    <scope>NUCLEOTIDE SEQUENCE</scope>
    <source>
        <strain evidence="2">CS5907</strain>
        <strain evidence="2">CS5907</strain>
    </source>
</reference>
<accession>A0A096PE70</accession>
<evidence type="ECO:0000313" key="2">
    <source>
        <dbReference type="EMBL" id="CEG03380.1"/>
    </source>
</evidence>
<feature type="region of interest" description="Disordered" evidence="1">
    <location>
        <begin position="1"/>
        <end position="148"/>
    </location>
</feature>
<feature type="compositionally biased region" description="Low complexity" evidence="1">
    <location>
        <begin position="53"/>
        <end position="74"/>
    </location>
</feature>
<evidence type="ECO:0000256" key="1">
    <source>
        <dbReference type="SAM" id="MobiDB-lite"/>
    </source>
</evidence>
<feature type="compositionally biased region" description="Pro residues" evidence="1">
    <location>
        <begin position="1"/>
        <end position="17"/>
    </location>
</feature>
<proteinExistence type="predicted"/>
<organism evidence="2">
    <name type="scientific">Fusarium acuminatum CS5907</name>
    <dbReference type="NCBI Taxonomy" id="1318461"/>
    <lineage>
        <taxon>Eukaryota</taxon>
        <taxon>Fungi</taxon>
        <taxon>Dikarya</taxon>
        <taxon>Ascomycota</taxon>
        <taxon>Pezizomycotina</taxon>
        <taxon>Sordariomycetes</taxon>
        <taxon>Hypocreomycetidae</taxon>
        <taxon>Hypocreales</taxon>
        <taxon>Nectriaceae</taxon>
        <taxon>Fusarium</taxon>
        <taxon>Fusarium tricinctum species complex</taxon>
    </lineage>
</organism>
<feature type="compositionally biased region" description="Pro residues" evidence="1">
    <location>
        <begin position="75"/>
        <end position="89"/>
    </location>
</feature>
<gene>
    <name evidence="2" type="ORF">BN851_0036840</name>
</gene>
<feature type="compositionally biased region" description="Basic and acidic residues" evidence="1">
    <location>
        <begin position="127"/>
        <end position="136"/>
    </location>
</feature>
<dbReference type="EMBL" id="CBMG010000689">
    <property type="protein sequence ID" value="CEG03380.1"/>
    <property type="molecule type" value="Genomic_DNA"/>
</dbReference>
<comment type="caution">
    <text evidence="2">The sequence shown here is derived from an EMBL/GenBank/DDBJ whole genome shotgun (WGS) entry which is preliminary data.</text>
</comment>
<protein>
    <submittedName>
        <fullName evidence="2">WGS project CBMG000000000 data, contig CS5907-c000691</fullName>
    </submittedName>
</protein>
<sequence length="231" mass="25049">MPPPTSPPQPGAKPPQQPQQAHSMMGYGPPPPRPPPLAGGPPMSFASGRELPALNSLARSGSSNSSMSISSMLGGPPPALRESQPPPSHFTPHSGAPGPNPGFATAMHASPRMQSAASEYPPFRRPQTPDHQRPYEPRNSPPGHYSTPEDLQIMLENRAGYLGLHPGQAASPRRTQACLGKWRWGDHLGQRRLMGDEMRWVGLRLAWNTILRELDFDLTLMKTGTEQSANE</sequence>
<feature type="compositionally biased region" description="Pro residues" evidence="1">
    <location>
        <begin position="28"/>
        <end position="39"/>
    </location>
</feature>
<name>A0A096PE70_9HYPO</name>
<dbReference type="AlphaFoldDB" id="A0A096PE70"/>